<evidence type="ECO:0000313" key="1">
    <source>
        <dbReference type="EMBL" id="CAD9700794.1"/>
    </source>
</evidence>
<accession>A0A7S2SIY7</accession>
<name>A0A7S2SIY7_9STRA</name>
<proteinExistence type="predicted"/>
<dbReference type="AlphaFoldDB" id="A0A7S2SIY7"/>
<reference evidence="1" key="1">
    <citation type="submission" date="2021-01" db="EMBL/GenBank/DDBJ databases">
        <authorList>
            <person name="Corre E."/>
            <person name="Pelletier E."/>
            <person name="Niang G."/>
            <person name="Scheremetjew M."/>
            <person name="Finn R."/>
            <person name="Kale V."/>
            <person name="Holt S."/>
            <person name="Cochrane G."/>
            <person name="Meng A."/>
            <person name="Brown T."/>
            <person name="Cohen L."/>
        </authorList>
    </citation>
    <scope>NUCLEOTIDE SEQUENCE</scope>
    <source>
        <strain evidence="1">CCMP1243</strain>
    </source>
</reference>
<organism evidence="1">
    <name type="scientific">Rhizochromulina marina</name>
    <dbReference type="NCBI Taxonomy" id="1034831"/>
    <lineage>
        <taxon>Eukaryota</taxon>
        <taxon>Sar</taxon>
        <taxon>Stramenopiles</taxon>
        <taxon>Ochrophyta</taxon>
        <taxon>Dictyochophyceae</taxon>
        <taxon>Rhizochromulinales</taxon>
        <taxon>Rhizochromulina</taxon>
    </lineage>
</organism>
<dbReference type="EMBL" id="HBHJ01022934">
    <property type="protein sequence ID" value="CAD9700794.1"/>
    <property type="molecule type" value="Transcribed_RNA"/>
</dbReference>
<sequence>MQQVQQVLQVLLANQSSHASQTAAIQAHTTTIQATLATQGAEQLATQQLLATMAQGEMDCPRLIWLRPAPKSTKLLSRLKRSMKPSSWLVDKYDVFFVCPVTLRLAVTGKGGNGYRVEMPKQWVRDYGPAIRASLAFLKTAVAAGRLAGLPLPTVPTLDDLAPGADCLCALTEFMDNLDSYMLDELGEAEGREGNTALVEVSQGPAVGAAYRKLKLFMESLDPGLENCGLVKVVCLEDGSVEWVGPGAAKDRFEREGRKALCSWDTARSD</sequence>
<gene>
    <name evidence="1" type="ORF">RMAR1173_LOCUS15106</name>
</gene>
<protein>
    <submittedName>
        <fullName evidence="1">Uncharacterized protein</fullName>
    </submittedName>
</protein>